<dbReference type="CDD" id="cd16833">
    <property type="entry name" value="YfiH"/>
    <property type="match status" value="1"/>
</dbReference>
<comment type="catalytic activity">
    <reaction evidence="8">
        <text>adenosine + phosphate = alpha-D-ribose 1-phosphate + adenine</text>
        <dbReference type="Rhea" id="RHEA:27642"/>
        <dbReference type="ChEBI" id="CHEBI:16335"/>
        <dbReference type="ChEBI" id="CHEBI:16708"/>
        <dbReference type="ChEBI" id="CHEBI:43474"/>
        <dbReference type="ChEBI" id="CHEBI:57720"/>
        <dbReference type="EC" id="2.4.2.1"/>
    </reaction>
    <physiologicalReaction direction="left-to-right" evidence="8">
        <dbReference type="Rhea" id="RHEA:27643"/>
    </physiologicalReaction>
</comment>
<evidence type="ECO:0000256" key="1">
    <source>
        <dbReference type="ARBA" id="ARBA00000553"/>
    </source>
</evidence>
<evidence type="ECO:0000256" key="9">
    <source>
        <dbReference type="ARBA" id="ARBA00049893"/>
    </source>
</evidence>
<name>A0ABX3K4S3_9GAMM</name>
<gene>
    <name evidence="11" type="ORF">BZG73_15785</name>
</gene>
<keyword evidence="5" id="KW-0378">Hydrolase</keyword>
<evidence type="ECO:0000256" key="8">
    <source>
        <dbReference type="ARBA" id="ARBA00048968"/>
    </source>
</evidence>
<keyword evidence="12" id="KW-1185">Reference proteome</keyword>
<accession>A0ABX3K4S3</accession>
<keyword evidence="4" id="KW-0479">Metal-binding</keyword>
<dbReference type="PANTHER" id="PTHR30616:SF2">
    <property type="entry name" value="PURINE NUCLEOSIDE PHOSPHORYLASE LACC1"/>
    <property type="match status" value="1"/>
</dbReference>
<dbReference type="Proteomes" id="UP000189410">
    <property type="component" value="Unassembled WGS sequence"/>
</dbReference>
<proteinExistence type="inferred from homology"/>
<reference evidence="11 12" key="1">
    <citation type="journal article" date="2017" name="Genome Announc.">
        <title>Draft Genome Sequences of Salinivibrio proteolyticus, Salinivibrio sharmensis, Salinivibrio siamensis, Salinivibrio costicola subsp. alcaliphilus, Salinivibrio costicola subsp. vallismortis, and 29 New Isolates Belonging to the Genus Salinivibrio.</title>
        <authorList>
            <person name="Lopez-Hermoso C."/>
            <person name="de la Haba R.R."/>
            <person name="Sanchez-Porro C."/>
            <person name="Bayliss S.C."/>
            <person name="Feil E.J."/>
            <person name="Ventosa A."/>
        </authorList>
    </citation>
    <scope>NUCLEOTIDE SEQUENCE [LARGE SCALE GENOMIC DNA]</scope>
    <source>
        <strain evidence="11 12">JCM 14472</strain>
    </source>
</reference>
<comment type="similarity">
    <text evidence="2 10">Belongs to the purine nucleoside phosphorylase YfiH/LACC1 family.</text>
</comment>
<sequence>MYCLQPDWPAPSNIRALTTTRIGGASQGSFSGWNLGMHVGDAPEAVDQNRALLAQQVSGDITWLEQVHGTHVVHLPTRSPHPQADAAFTDTTGQVCTIMTADCLPVLVCSDDGQQVAAAHAGWRGLSSGVLEATLSQFSDPNRCLAWLGPAIGPQAFEVGEEVIEAFVTHSPQAMSAFTAKGNGKYFADLYHLAKQRLQQAGVTAVYGGEFCTYQQADQFYSYRRDGQTGRMATCIWRVK</sequence>
<keyword evidence="6" id="KW-0862">Zinc</keyword>
<dbReference type="PANTHER" id="PTHR30616">
    <property type="entry name" value="UNCHARACTERIZED PROTEIN YFIH"/>
    <property type="match status" value="1"/>
</dbReference>
<evidence type="ECO:0000256" key="2">
    <source>
        <dbReference type="ARBA" id="ARBA00007353"/>
    </source>
</evidence>
<protein>
    <recommendedName>
        <fullName evidence="10">Purine nucleoside phosphorylase</fullName>
    </recommendedName>
</protein>
<evidence type="ECO:0000256" key="7">
    <source>
        <dbReference type="ARBA" id="ARBA00047989"/>
    </source>
</evidence>
<comment type="catalytic activity">
    <reaction evidence="7">
        <text>adenosine + H2O + H(+) = inosine + NH4(+)</text>
        <dbReference type="Rhea" id="RHEA:24408"/>
        <dbReference type="ChEBI" id="CHEBI:15377"/>
        <dbReference type="ChEBI" id="CHEBI:15378"/>
        <dbReference type="ChEBI" id="CHEBI:16335"/>
        <dbReference type="ChEBI" id="CHEBI:17596"/>
        <dbReference type="ChEBI" id="CHEBI:28938"/>
        <dbReference type="EC" id="3.5.4.4"/>
    </reaction>
    <physiologicalReaction direction="left-to-right" evidence="7">
        <dbReference type="Rhea" id="RHEA:24409"/>
    </physiologicalReaction>
</comment>
<dbReference type="RefSeq" id="WP_077668807.1">
    <property type="nucleotide sequence ID" value="NZ_MUFB01000049.1"/>
</dbReference>
<dbReference type="Pfam" id="PF02578">
    <property type="entry name" value="Cu-oxidase_4"/>
    <property type="match status" value="1"/>
</dbReference>
<organism evidence="11 12">
    <name type="scientific">Salinivibrio siamensis</name>
    <dbReference type="NCBI Taxonomy" id="414286"/>
    <lineage>
        <taxon>Bacteria</taxon>
        <taxon>Pseudomonadati</taxon>
        <taxon>Pseudomonadota</taxon>
        <taxon>Gammaproteobacteria</taxon>
        <taxon>Vibrionales</taxon>
        <taxon>Vibrionaceae</taxon>
        <taxon>Salinivibrio</taxon>
    </lineage>
</organism>
<evidence type="ECO:0000256" key="6">
    <source>
        <dbReference type="ARBA" id="ARBA00022833"/>
    </source>
</evidence>
<dbReference type="Gene3D" id="3.60.140.10">
    <property type="entry name" value="CNF1/YfiH-like putative cysteine hydrolases"/>
    <property type="match status" value="1"/>
</dbReference>
<dbReference type="InterPro" id="IPR011324">
    <property type="entry name" value="Cytotoxic_necrot_fac-like_cat"/>
</dbReference>
<evidence type="ECO:0000256" key="10">
    <source>
        <dbReference type="RuleBase" id="RU361274"/>
    </source>
</evidence>
<dbReference type="NCBIfam" id="TIGR00726">
    <property type="entry name" value="peptidoglycan editing factor PgeF"/>
    <property type="match status" value="1"/>
</dbReference>
<evidence type="ECO:0000256" key="5">
    <source>
        <dbReference type="ARBA" id="ARBA00022801"/>
    </source>
</evidence>
<evidence type="ECO:0000313" key="12">
    <source>
        <dbReference type="Proteomes" id="UP000189410"/>
    </source>
</evidence>
<evidence type="ECO:0000313" key="11">
    <source>
        <dbReference type="EMBL" id="OOE78807.1"/>
    </source>
</evidence>
<evidence type="ECO:0000256" key="3">
    <source>
        <dbReference type="ARBA" id="ARBA00022679"/>
    </source>
</evidence>
<dbReference type="SUPFAM" id="SSF64438">
    <property type="entry name" value="CNF1/YfiH-like putative cysteine hydrolases"/>
    <property type="match status" value="1"/>
</dbReference>
<evidence type="ECO:0000256" key="4">
    <source>
        <dbReference type="ARBA" id="ARBA00022723"/>
    </source>
</evidence>
<comment type="caution">
    <text evidence="11">The sequence shown here is derived from an EMBL/GenBank/DDBJ whole genome shotgun (WGS) entry which is preliminary data.</text>
</comment>
<keyword evidence="3" id="KW-0808">Transferase</keyword>
<dbReference type="EMBL" id="MUFB01000049">
    <property type="protein sequence ID" value="OOE78807.1"/>
    <property type="molecule type" value="Genomic_DNA"/>
</dbReference>
<dbReference type="InterPro" id="IPR003730">
    <property type="entry name" value="Cu_polyphenol_OxRdtase"/>
</dbReference>
<dbReference type="InterPro" id="IPR038371">
    <property type="entry name" value="Cu_polyphenol_OxRdtase_sf"/>
</dbReference>
<comment type="catalytic activity">
    <reaction evidence="9">
        <text>S-methyl-5'-thioadenosine + phosphate = 5-(methylsulfanyl)-alpha-D-ribose 1-phosphate + adenine</text>
        <dbReference type="Rhea" id="RHEA:11852"/>
        <dbReference type="ChEBI" id="CHEBI:16708"/>
        <dbReference type="ChEBI" id="CHEBI:17509"/>
        <dbReference type="ChEBI" id="CHEBI:43474"/>
        <dbReference type="ChEBI" id="CHEBI:58533"/>
        <dbReference type="EC" id="2.4.2.28"/>
    </reaction>
    <physiologicalReaction direction="left-to-right" evidence="9">
        <dbReference type="Rhea" id="RHEA:11853"/>
    </physiologicalReaction>
</comment>
<comment type="catalytic activity">
    <reaction evidence="1">
        <text>inosine + phosphate = alpha-D-ribose 1-phosphate + hypoxanthine</text>
        <dbReference type="Rhea" id="RHEA:27646"/>
        <dbReference type="ChEBI" id="CHEBI:17368"/>
        <dbReference type="ChEBI" id="CHEBI:17596"/>
        <dbReference type="ChEBI" id="CHEBI:43474"/>
        <dbReference type="ChEBI" id="CHEBI:57720"/>
        <dbReference type="EC" id="2.4.2.1"/>
    </reaction>
    <physiologicalReaction direction="left-to-right" evidence="1">
        <dbReference type="Rhea" id="RHEA:27647"/>
    </physiologicalReaction>
</comment>